<accession>A0ABR4C0Y3</accession>
<protein>
    <submittedName>
        <fullName evidence="1">Uncharacterized protein</fullName>
    </submittedName>
</protein>
<comment type="caution">
    <text evidence="1">The sequence shown here is derived from an EMBL/GenBank/DDBJ whole genome shotgun (WGS) entry which is preliminary data.</text>
</comment>
<gene>
    <name evidence="1" type="ORF">VTL71DRAFT_5335</name>
</gene>
<dbReference type="EMBL" id="JAZHXI010000015">
    <property type="protein sequence ID" value="KAL2063530.1"/>
    <property type="molecule type" value="Genomic_DNA"/>
</dbReference>
<reference evidence="1 2" key="1">
    <citation type="journal article" date="2024" name="Commun. Biol.">
        <title>Comparative genomic analysis of thermophilic fungi reveals convergent evolutionary adaptations and gene losses.</title>
        <authorList>
            <person name="Steindorff A.S."/>
            <person name="Aguilar-Pontes M.V."/>
            <person name="Robinson A.J."/>
            <person name="Andreopoulos B."/>
            <person name="LaButti K."/>
            <person name="Kuo A."/>
            <person name="Mondo S."/>
            <person name="Riley R."/>
            <person name="Otillar R."/>
            <person name="Haridas S."/>
            <person name="Lipzen A."/>
            <person name="Grimwood J."/>
            <person name="Schmutz J."/>
            <person name="Clum A."/>
            <person name="Reid I.D."/>
            <person name="Moisan M.C."/>
            <person name="Butler G."/>
            <person name="Nguyen T.T.M."/>
            <person name="Dewar K."/>
            <person name="Conant G."/>
            <person name="Drula E."/>
            <person name="Henrissat B."/>
            <person name="Hansel C."/>
            <person name="Singer S."/>
            <person name="Hutchinson M.I."/>
            <person name="de Vries R.P."/>
            <person name="Natvig D.O."/>
            <person name="Powell A.J."/>
            <person name="Tsang A."/>
            <person name="Grigoriev I.V."/>
        </authorList>
    </citation>
    <scope>NUCLEOTIDE SEQUENCE [LARGE SCALE GENOMIC DNA]</scope>
    <source>
        <strain evidence="1 2">CBS 494.80</strain>
    </source>
</reference>
<sequence length="107" mass="12265">MSSRNGSYILQLVSKNALLFNNNEPSSKLTPVWRPLIQKVKKSKHQHFELPSHQPSIIDLVPSPSHRLNSRFLFYFINCSYIVLYEHCPLLPSSSTLLEPALVLVHI</sequence>
<proteinExistence type="predicted"/>
<evidence type="ECO:0000313" key="1">
    <source>
        <dbReference type="EMBL" id="KAL2063530.1"/>
    </source>
</evidence>
<organism evidence="1 2">
    <name type="scientific">Oculimacula yallundae</name>
    <dbReference type="NCBI Taxonomy" id="86028"/>
    <lineage>
        <taxon>Eukaryota</taxon>
        <taxon>Fungi</taxon>
        <taxon>Dikarya</taxon>
        <taxon>Ascomycota</taxon>
        <taxon>Pezizomycotina</taxon>
        <taxon>Leotiomycetes</taxon>
        <taxon>Helotiales</taxon>
        <taxon>Ploettnerulaceae</taxon>
        <taxon>Oculimacula</taxon>
    </lineage>
</organism>
<dbReference type="Proteomes" id="UP001595075">
    <property type="component" value="Unassembled WGS sequence"/>
</dbReference>
<name>A0ABR4C0Y3_9HELO</name>
<keyword evidence="2" id="KW-1185">Reference proteome</keyword>
<evidence type="ECO:0000313" key="2">
    <source>
        <dbReference type="Proteomes" id="UP001595075"/>
    </source>
</evidence>